<dbReference type="AlphaFoldDB" id="A0A1F5JAH6"/>
<dbReference type="EMBL" id="MFCX01000024">
    <property type="protein sequence ID" value="OGE25520.1"/>
    <property type="molecule type" value="Genomic_DNA"/>
</dbReference>
<name>A0A1F5JAH6_9BACT</name>
<reference evidence="1 2" key="1">
    <citation type="journal article" date="2016" name="Nat. Commun.">
        <title>Thousands of microbial genomes shed light on interconnected biogeochemical processes in an aquifer system.</title>
        <authorList>
            <person name="Anantharaman K."/>
            <person name="Brown C.T."/>
            <person name="Hug L.A."/>
            <person name="Sharon I."/>
            <person name="Castelle C.J."/>
            <person name="Probst A.J."/>
            <person name="Thomas B.C."/>
            <person name="Singh A."/>
            <person name="Wilkins M.J."/>
            <person name="Karaoz U."/>
            <person name="Brodie E.L."/>
            <person name="Williams K.H."/>
            <person name="Hubbard S.S."/>
            <person name="Banfield J.F."/>
        </authorList>
    </citation>
    <scope>NUCLEOTIDE SEQUENCE [LARGE SCALE GENOMIC DNA]</scope>
</reference>
<gene>
    <name evidence="1" type="ORF">A3C26_02305</name>
</gene>
<comment type="caution">
    <text evidence="1">The sequence shown here is derived from an EMBL/GenBank/DDBJ whole genome shotgun (WGS) entry which is preliminary data.</text>
</comment>
<sequence>MTTETESAGSALPVIPKPQQLMRLTPEQLATLPQKLSSRLLPSTDAVLNKDELKELKDKERSYRTKILAQERKGLFSKPRVDSKDPDELWIAVHVLYPDRQAAKRAFVIVRSAQIIALAQETNQVAKIPADISAEDLHERFIRHSNGKIFPILDWFNKQQIFYGDRATLTLLNDLTSSEPAVLMATANEEAAKAVTAEPAAETAEEAAKAVTAEPAAETAKPVIFEVIEAASPAQAEPAEILTQRVRNKIPPLVQNLRNQFPSGYETYANTAEAATVRKLNIIVSCLDRSDFSQVLQSALVIAGQSDLAQPASPLEGQILDFLQALSEMPQVRTEIDQIYAQAAQERKVPKLAEGYWLVVDGLACTTMWGNADDIPSRYNLKKVLNRTEMIGGWNGNDGKITVVRQDGCICIGFGNFEGNVDAVRKAEDSQAEYCYRFRPEMPTYLSEGTNPTDWDARSQYDDFRARMEGITEADDIADIRRRFHHPGVNPFAYRGQLSEEYCFYHLAKKIGANKLNKEELQVIMQAEPAGTPWFIAFLLGAEGPEDRELLIEIFSQQPPELQQAFQVYLEVRNSGRFEQENTYYVDFNNRLCRQLGVTEFSELIKLQNSLLKPADRFHTIVGDSQFATEDLRQALNEYTKATVQYYRVHNEISKAYLKFFNEALARHHPPLELVYGPLQTMDFPWSFQKIAEPAAIEPIEIAAPKAATEPTDIASLVERIKTGGPIPEELQEALLGIGWIAPKER</sequence>
<organism evidence="1 2">
    <name type="scientific">Candidatus Daviesbacteria bacterium RIFCSPHIGHO2_02_FULL_39_12</name>
    <dbReference type="NCBI Taxonomy" id="1797770"/>
    <lineage>
        <taxon>Bacteria</taxon>
        <taxon>Candidatus Daviesiibacteriota</taxon>
    </lineage>
</organism>
<dbReference type="Proteomes" id="UP000177042">
    <property type="component" value="Unassembled WGS sequence"/>
</dbReference>
<evidence type="ECO:0000313" key="1">
    <source>
        <dbReference type="EMBL" id="OGE25520.1"/>
    </source>
</evidence>
<protein>
    <submittedName>
        <fullName evidence="1">Uncharacterized protein</fullName>
    </submittedName>
</protein>
<evidence type="ECO:0000313" key="2">
    <source>
        <dbReference type="Proteomes" id="UP000177042"/>
    </source>
</evidence>
<accession>A0A1F5JAH6</accession>
<proteinExistence type="predicted"/>